<proteinExistence type="predicted"/>
<evidence type="ECO:0000313" key="1">
    <source>
        <dbReference type="EMBL" id="EOY08730.1"/>
    </source>
</evidence>
<keyword evidence="2" id="KW-1185">Reference proteome</keyword>
<dbReference type="HOGENOM" id="CLU_2473486_0_0_1"/>
<organism evidence="1 2">
    <name type="scientific">Theobroma cacao</name>
    <name type="common">Cacao</name>
    <name type="synonym">Cocoa</name>
    <dbReference type="NCBI Taxonomy" id="3641"/>
    <lineage>
        <taxon>Eukaryota</taxon>
        <taxon>Viridiplantae</taxon>
        <taxon>Streptophyta</taxon>
        <taxon>Embryophyta</taxon>
        <taxon>Tracheophyta</taxon>
        <taxon>Spermatophyta</taxon>
        <taxon>Magnoliopsida</taxon>
        <taxon>eudicotyledons</taxon>
        <taxon>Gunneridae</taxon>
        <taxon>Pentapetalae</taxon>
        <taxon>rosids</taxon>
        <taxon>malvids</taxon>
        <taxon>Malvales</taxon>
        <taxon>Malvaceae</taxon>
        <taxon>Byttnerioideae</taxon>
        <taxon>Theobroma</taxon>
    </lineage>
</organism>
<sequence length="88" mass="10108">MTPPAKAYQPSLLWRHITKPLNLTSKYHDLVTAGFGHSLRNIYTICFWTNTWVGNSSLSIQFPRIFALAKDKKASIVDTGKWINNKWT</sequence>
<reference evidence="1 2" key="1">
    <citation type="journal article" date="2013" name="Genome Biol.">
        <title>The genome sequence of the most widely cultivated cacao type and its use to identify candidate genes regulating pod color.</title>
        <authorList>
            <person name="Motamayor J.C."/>
            <person name="Mockaitis K."/>
            <person name="Schmutz J."/>
            <person name="Haiminen N."/>
            <person name="Iii D.L."/>
            <person name="Cornejo O."/>
            <person name="Findley S.D."/>
            <person name="Zheng P."/>
            <person name="Utro F."/>
            <person name="Royaert S."/>
            <person name="Saski C."/>
            <person name="Jenkins J."/>
            <person name="Podicheti R."/>
            <person name="Zhao M."/>
            <person name="Scheffler B.E."/>
            <person name="Stack J.C."/>
            <person name="Feltus F.A."/>
            <person name="Mustiga G.M."/>
            <person name="Amores F."/>
            <person name="Phillips W."/>
            <person name="Marelli J.P."/>
            <person name="May G.D."/>
            <person name="Shapiro H."/>
            <person name="Ma J."/>
            <person name="Bustamante C.D."/>
            <person name="Schnell R.J."/>
            <person name="Main D."/>
            <person name="Gilbert D."/>
            <person name="Parida L."/>
            <person name="Kuhn D.N."/>
        </authorList>
    </citation>
    <scope>NUCLEOTIDE SEQUENCE [LARGE SCALE GENOMIC DNA]</scope>
    <source>
        <strain evidence="2">cv. Matina 1-6</strain>
    </source>
</reference>
<name>A0A061EUJ6_THECC</name>
<dbReference type="AlphaFoldDB" id="A0A061EUJ6"/>
<gene>
    <name evidence="1" type="ORF">TCM_023830</name>
</gene>
<accession>A0A061EUJ6</accession>
<dbReference type="InParanoid" id="A0A061EUJ6"/>
<evidence type="ECO:0000313" key="2">
    <source>
        <dbReference type="Proteomes" id="UP000026915"/>
    </source>
</evidence>
<dbReference type="EMBL" id="CM001883">
    <property type="protein sequence ID" value="EOY08730.1"/>
    <property type="molecule type" value="Genomic_DNA"/>
</dbReference>
<protein>
    <submittedName>
        <fullName evidence="1">Uncharacterized protein</fullName>
    </submittedName>
</protein>
<dbReference type="Gramene" id="EOY08730">
    <property type="protein sequence ID" value="EOY08730"/>
    <property type="gene ID" value="TCM_023830"/>
</dbReference>
<dbReference type="Proteomes" id="UP000026915">
    <property type="component" value="Chromosome 5"/>
</dbReference>